<evidence type="ECO:0000313" key="3">
    <source>
        <dbReference type="Proteomes" id="UP001596528"/>
    </source>
</evidence>
<dbReference type="PANTHER" id="PTHR21310">
    <property type="entry name" value="AMINOGLYCOSIDE PHOSPHOTRANSFERASE-RELATED-RELATED"/>
    <property type="match status" value="1"/>
</dbReference>
<gene>
    <name evidence="2" type="ORF">ACFQWB_04890</name>
</gene>
<dbReference type="Gene3D" id="3.90.1200.10">
    <property type="match status" value="1"/>
</dbReference>
<reference evidence="3" key="1">
    <citation type="journal article" date="2019" name="Int. J. Syst. Evol. Microbiol.">
        <title>The Global Catalogue of Microorganisms (GCM) 10K type strain sequencing project: providing services to taxonomists for standard genome sequencing and annotation.</title>
        <authorList>
            <consortium name="The Broad Institute Genomics Platform"/>
            <consortium name="The Broad Institute Genome Sequencing Center for Infectious Disease"/>
            <person name="Wu L."/>
            <person name="Ma J."/>
        </authorList>
    </citation>
    <scope>NUCLEOTIDE SEQUENCE [LARGE SCALE GENOMIC DNA]</scope>
    <source>
        <strain evidence="3">JCM 18657</strain>
    </source>
</reference>
<dbReference type="EMBL" id="JBHTGQ010000011">
    <property type="protein sequence ID" value="MFC7749279.1"/>
    <property type="molecule type" value="Genomic_DNA"/>
</dbReference>
<dbReference type="Pfam" id="PF01636">
    <property type="entry name" value="APH"/>
    <property type="match status" value="1"/>
</dbReference>
<dbReference type="InterPro" id="IPR002575">
    <property type="entry name" value="Aminoglycoside_PTrfase"/>
</dbReference>
<evidence type="ECO:0000313" key="2">
    <source>
        <dbReference type="EMBL" id="MFC7749279.1"/>
    </source>
</evidence>
<evidence type="ECO:0000259" key="1">
    <source>
        <dbReference type="Pfam" id="PF01636"/>
    </source>
</evidence>
<name>A0ABW2UZF3_9BACL</name>
<feature type="domain" description="Aminoglycoside phosphotransferase" evidence="1">
    <location>
        <begin position="47"/>
        <end position="248"/>
    </location>
</feature>
<keyword evidence="3" id="KW-1185">Reference proteome</keyword>
<comment type="caution">
    <text evidence="2">The sequence shown here is derived from an EMBL/GenBank/DDBJ whole genome shotgun (WGS) entry which is preliminary data.</text>
</comment>
<dbReference type="RefSeq" id="WP_138789638.1">
    <property type="nucleotide sequence ID" value="NZ_JBHTGQ010000011.1"/>
</dbReference>
<proteinExistence type="predicted"/>
<organism evidence="2 3">
    <name type="scientific">Paenibacillus thermoaerophilus</name>
    <dbReference type="NCBI Taxonomy" id="1215385"/>
    <lineage>
        <taxon>Bacteria</taxon>
        <taxon>Bacillati</taxon>
        <taxon>Bacillota</taxon>
        <taxon>Bacilli</taxon>
        <taxon>Bacillales</taxon>
        <taxon>Paenibacillaceae</taxon>
        <taxon>Paenibacillus</taxon>
    </lineage>
</organism>
<sequence length="312" mass="34510">MHETNEREIPERAIKWALDAVDPDAVLLSVRRLQGGISAVVHSLSLRTKRGVRQVVLRQFHNEEWLRQEPDLARHEAESLRRAALTEVLSPRVIAFDETGQSCGRPAVLVTQLEGSVVLRPDDMEAWVHGLAEALARIHAEPAGDFPWRYNSYNDPAAAQVPKWTRCPDIWREAVGILRGPRPQARICFIHRDYHPANVLWAGGQVSGVVDWVNACQGPAGIDVGHCRVNLAQLHGVEAADLFLDAYRTCAGSSFSYDPYWDLLSLADMLTEEPPSVYAGWTALGAADLTSGLLIERIDDYLVSLVARANGA</sequence>
<dbReference type="InterPro" id="IPR051678">
    <property type="entry name" value="AGP_Transferase"/>
</dbReference>
<dbReference type="SUPFAM" id="SSF56112">
    <property type="entry name" value="Protein kinase-like (PK-like)"/>
    <property type="match status" value="1"/>
</dbReference>
<dbReference type="Proteomes" id="UP001596528">
    <property type="component" value="Unassembled WGS sequence"/>
</dbReference>
<protein>
    <submittedName>
        <fullName evidence="2">Phosphotransferase family protein</fullName>
    </submittedName>
</protein>
<dbReference type="InterPro" id="IPR011009">
    <property type="entry name" value="Kinase-like_dom_sf"/>
</dbReference>
<accession>A0ABW2UZF3</accession>